<evidence type="ECO:0000313" key="8">
    <source>
        <dbReference type="EMBL" id="KAK8861198.1"/>
    </source>
</evidence>
<keyword evidence="4 7" id="KW-1133">Transmembrane helix</keyword>
<dbReference type="FunFam" id="1.20.1250.20:FF:000064">
    <property type="entry name" value="MFS allantoate transporter"/>
    <property type="match status" value="1"/>
</dbReference>
<evidence type="ECO:0000313" key="9">
    <source>
        <dbReference type="Proteomes" id="UP001388673"/>
    </source>
</evidence>
<feature type="transmembrane region" description="Helical" evidence="7">
    <location>
        <begin position="145"/>
        <end position="164"/>
    </location>
</feature>
<dbReference type="Pfam" id="PF07690">
    <property type="entry name" value="MFS_1"/>
    <property type="match status" value="1"/>
</dbReference>
<sequence>MAHPIQQQQDDNKDLEISHVEAIGGGGTTHAPIDDKYLNHAEDDAAKILRETGPVEYTIDEDRRVLRKIDLWVCFPMLLTYTLVHLDKSSLSYAAVFDLKKDTHLKGEQYSWLGSIVYLMQLIVQPLSAFALVKLPIGWWVTANVFGWGICLSCMAACHTWAGLMVTRALLGAFEATIAPSFIAMTQMFWRRREQTYRNTAWLMSSSLAGLFGPLLSFGIGHVKSGIKPYQGIFLFLGCITIALCPLIYWMLPNDIASARFLTQREKAIAVERLRDNNTGTKTSKWKWDQVREAFTDPKTWCWSLMLSCMALPSSGIGTFGTLVTKGFGFNSFDTILFQIPASALTLTFLLAGTWTINKTKLRFPVVAIFTLFPIAGAVALLYVPRSNPHALLGAYYVTMLYTPLQPLVYSWANMNAAGTTKQRVVGGIMFIFQCAGNVAGPQVYLDDEAPIYRTGLYADLACWCLLFVLICSMAVYLKYLNRRQEKKRERMGGVARKLDTSIMTLEEAAAYKAQLAANGDGEDINLHAFDDLTDLHNPDFHYVL</sequence>
<dbReference type="GeneID" id="92179276"/>
<keyword evidence="9" id="KW-1185">Reference proteome</keyword>
<keyword evidence="5 7" id="KW-0472">Membrane</keyword>
<evidence type="ECO:0000256" key="4">
    <source>
        <dbReference type="ARBA" id="ARBA00022989"/>
    </source>
</evidence>
<accession>A0AAW0YPZ4</accession>
<feature type="transmembrane region" description="Helical" evidence="7">
    <location>
        <begin position="202"/>
        <end position="221"/>
    </location>
</feature>
<evidence type="ECO:0000256" key="1">
    <source>
        <dbReference type="ARBA" id="ARBA00004141"/>
    </source>
</evidence>
<protein>
    <recommendedName>
        <fullName evidence="10">Allantoate transporter</fullName>
    </recommendedName>
</protein>
<comment type="caution">
    <text evidence="8">The sequence shown here is derived from an EMBL/GenBank/DDBJ whole genome shotgun (WGS) entry which is preliminary data.</text>
</comment>
<dbReference type="InterPro" id="IPR036259">
    <property type="entry name" value="MFS_trans_sf"/>
</dbReference>
<feature type="transmembrane region" description="Helical" evidence="7">
    <location>
        <begin position="110"/>
        <end position="133"/>
    </location>
</feature>
<comment type="similarity">
    <text evidence="6">Belongs to the major facilitator superfamily. Allantoate permease family.</text>
</comment>
<evidence type="ECO:0000256" key="7">
    <source>
        <dbReference type="SAM" id="Phobius"/>
    </source>
</evidence>
<dbReference type="Gene3D" id="1.20.1250.20">
    <property type="entry name" value="MFS general substrate transporter like domains"/>
    <property type="match status" value="1"/>
</dbReference>
<dbReference type="GO" id="GO:0016020">
    <property type="term" value="C:membrane"/>
    <property type="evidence" value="ECO:0007669"/>
    <property type="project" value="UniProtKB-SubCell"/>
</dbReference>
<dbReference type="AlphaFoldDB" id="A0AAW0YPZ4"/>
<name>A0AAW0YPZ4_9TREE</name>
<dbReference type="Proteomes" id="UP001388673">
    <property type="component" value="Unassembled WGS sequence"/>
</dbReference>
<evidence type="ECO:0008006" key="10">
    <source>
        <dbReference type="Google" id="ProtNLM"/>
    </source>
</evidence>
<keyword evidence="3 7" id="KW-0812">Transmembrane</keyword>
<feature type="transmembrane region" description="Helical" evidence="7">
    <location>
        <begin position="425"/>
        <end position="445"/>
    </location>
</feature>
<organism evidence="8 9">
    <name type="scientific">Kwoniella newhampshirensis</name>
    <dbReference type="NCBI Taxonomy" id="1651941"/>
    <lineage>
        <taxon>Eukaryota</taxon>
        <taxon>Fungi</taxon>
        <taxon>Dikarya</taxon>
        <taxon>Basidiomycota</taxon>
        <taxon>Agaricomycotina</taxon>
        <taxon>Tremellomycetes</taxon>
        <taxon>Tremellales</taxon>
        <taxon>Cryptococcaceae</taxon>
        <taxon>Kwoniella</taxon>
    </lineage>
</organism>
<dbReference type="GO" id="GO:0022857">
    <property type="term" value="F:transmembrane transporter activity"/>
    <property type="evidence" value="ECO:0007669"/>
    <property type="project" value="InterPro"/>
</dbReference>
<dbReference type="PANTHER" id="PTHR43791">
    <property type="entry name" value="PERMEASE-RELATED"/>
    <property type="match status" value="1"/>
</dbReference>
<evidence type="ECO:0000256" key="5">
    <source>
        <dbReference type="ARBA" id="ARBA00023136"/>
    </source>
</evidence>
<dbReference type="EMBL" id="JBCAWK010000004">
    <property type="protein sequence ID" value="KAK8861198.1"/>
    <property type="molecule type" value="Genomic_DNA"/>
</dbReference>
<feature type="transmembrane region" description="Helical" evidence="7">
    <location>
        <begin position="457"/>
        <end position="481"/>
    </location>
</feature>
<reference evidence="8 9" key="1">
    <citation type="journal article" date="2024" name="bioRxiv">
        <title>Comparative genomics of Cryptococcus and Kwoniella reveals pathogenesis evolution and contrasting karyotype dynamics via intercentromeric recombination or chromosome fusion.</title>
        <authorList>
            <person name="Coelho M.A."/>
            <person name="David-Palma M."/>
            <person name="Shea T."/>
            <person name="Bowers K."/>
            <person name="McGinley-Smith S."/>
            <person name="Mohammad A.W."/>
            <person name="Gnirke A."/>
            <person name="Yurkov A.M."/>
            <person name="Nowrousian M."/>
            <person name="Sun S."/>
            <person name="Cuomo C.A."/>
            <person name="Heitman J."/>
        </authorList>
    </citation>
    <scope>NUCLEOTIDE SEQUENCE [LARGE SCALE GENOMIC DNA]</scope>
    <source>
        <strain evidence="8 9">CBS 13917</strain>
    </source>
</reference>
<feature type="transmembrane region" description="Helical" evidence="7">
    <location>
        <begin position="336"/>
        <end position="357"/>
    </location>
</feature>
<feature type="transmembrane region" description="Helical" evidence="7">
    <location>
        <begin position="395"/>
        <end position="413"/>
    </location>
</feature>
<feature type="transmembrane region" description="Helical" evidence="7">
    <location>
        <begin position="364"/>
        <end position="383"/>
    </location>
</feature>
<feature type="transmembrane region" description="Helical" evidence="7">
    <location>
        <begin position="233"/>
        <end position="252"/>
    </location>
</feature>
<keyword evidence="2" id="KW-0813">Transport</keyword>
<evidence type="ECO:0000256" key="2">
    <source>
        <dbReference type="ARBA" id="ARBA00022448"/>
    </source>
</evidence>
<dbReference type="SUPFAM" id="SSF103473">
    <property type="entry name" value="MFS general substrate transporter"/>
    <property type="match status" value="1"/>
</dbReference>
<gene>
    <name evidence="8" type="ORF">IAR55_002017</name>
</gene>
<comment type="subcellular location">
    <subcellularLocation>
        <location evidence="1">Membrane</location>
        <topology evidence="1">Multi-pass membrane protein</topology>
    </subcellularLocation>
</comment>
<proteinExistence type="inferred from homology"/>
<evidence type="ECO:0000256" key="3">
    <source>
        <dbReference type="ARBA" id="ARBA00022692"/>
    </source>
</evidence>
<feature type="transmembrane region" description="Helical" evidence="7">
    <location>
        <begin position="301"/>
        <end position="324"/>
    </location>
</feature>
<evidence type="ECO:0000256" key="6">
    <source>
        <dbReference type="ARBA" id="ARBA00037968"/>
    </source>
</evidence>
<dbReference type="RefSeq" id="XP_066803823.1">
    <property type="nucleotide sequence ID" value="XM_066945134.1"/>
</dbReference>
<dbReference type="PANTHER" id="PTHR43791:SF59">
    <property type="entry name" value="TRANSPORTER, PUTATIVE (AFU_ORTHOLOGUE AFUA_1G06550)-RELATED"/>
    <property type="match status" value="1"/>
</dbReference>
<dbReference type="KEGG" id="kne:92179276"/>
<dbReference type="InterPro" id="IPR011701">
    <property type="entry name" value="MFS"/>
</dbReference>